<dbReference type="InterPro" id="IPR005467">
    <property type="entry name" value="His_kinase_dom"/>
</dbReference>
<evidence type="ECO:0000256" key="3">
    <source>
        <dbReference type="ARBA" id="ARBA00022553"/>
    </source>
</evidence>
<dbReference type="SUPFAM" id="SSF47384">
    <property type="entry name" value="Homodimeric domain of signal transducing histidine kinase"/>
    <property type="match status" value="1"/>
</dbReference>
<dbReference type="STRING" id="1781255.BH720_08065"/>
<dbReference type="CDD" id="cd00075">
    <property type="entry name" value="HATPase"/>
    <property type="match status" value="1"/>
</dbReference>
<dbReference type="PROSITE" id="PS50109">
    <property type="entry name" value="HIS_KIN"/>
    <property type="match status" value="1"/>
</dbReference>
<reference evidence="9" key="1">
    <citation type="submission" date="2016-09" db="EMBL/GenBank/DDBJ databases">
        <title>Draft genome of thermotolerant cyanobacterium Desertifilum sp. strain IPPAS B-1220.</title>
        <authorList>
            <person name="Sinetova M.A."/>
            <person name="Bolakhan K."/>
            <person name="Zayadan B.K."/>
            <person name="Mironov K.S."/>
            <person name="Ustinova V."/>
            <person name="Kupriyanova E.V."/>
            <person name="Sidorov R.A."/>
            <person name="Skrypnik A.N."/>
            <person name="Gogoleva N.E."/>
            <person name="Gogolev Y.V."/>
            <person name="Los D.A."/>
        </authorList>
    </citation>
    <scope>NUCLEOTIDE SEQUENCE [LARGE SCALE GENOMIC DNA]</scope>
    <source>
        <strain evidence="9">IPPAS B-1220</strain>
    </source>
</reference>
<evidence type="ECO:0000256" key="2">
    <source>
        <dbReference type="ARBA" id="ARBA00012438"/>
    </source>
</evidence>
<dbReference type="InterPro" id="IPR036890">
    <property type="entry name" value="HATPase_C_sf"/>
</dbReference>
<dbReference type="InterPro" id="IPR004358">
    <property type="entry name" value="Sig_transdc_His_kin-like_C"/>
</dbReference>
<dbReference type="GO" id="GO:0000155">
    <property type="term" value="F:phosphorelay sensor kinase activity"/>
    <property type="evidence" value="ECO:0007669"/>
    <property type="project" value="InterPro"/>
</dbReference>
<sequence>MFSRSRRNLAKWFTLVMGSILLAFASVVYYLEVEGELEALDRLLYKKTQVMAASVKAEASGDGYQVNLDSVPLLGIAMPPDSGIVYARWYNAQGELVQFFGSIPPADAEVEIGFMTVKPSGSNTVGWLRQVTLPVYERGVLIGYLQVATLLAASEKALAEFRLILSFAIPVTLSAIGLAGWWLGGIAMQPIRQSYDQLQRFTADASHELRTPMATILSNAQVGLLSECNPQQRLRLENIVDDVKLMSTLVSHLLFLARYQGQVLETLRPVDLGELVAELVEDYAMRPIASHVHLSYLLPESAIKIQADAELLATAIANLLSNACKYTPPQGQVELKLYTELTDVVVQVSDTGIGIAAQDLPHIFERFYRVDPERSPSTGGFGLGLAIAKQIVESHQGKIQASSTVGVGSTFQIFLPLAYRS</sequence>
<keyword evidence="5 9" id="KW-0418">Kinase</keyword>
<comment type="caution">
    <text evidence="9">The sequence shown here is derived from an EMBL/GenBank/DDBJ whole genome shotgun (WGS) entry which is preliminary data.</text>
</comment>
<dbReference type="Gene3D" id="1.10.287.130">
    <property type="match status" value="1"/>
</dbReference>
<dbReference type="EMBL" id="MJGC01000045">
    <property type="protein sequence ID" value="OEJ75722.1"/>
    <property type="molecule type" value="Genomic_DNA"/>
</dbReference>
<proteinExistence type="predicted"/>
<feature type="transmembrane region" description="Helical" evidence="7">
    <location>
        <begin position="165"/>
        <end position="184"/>
    </location>
</feature>
<evidence type="ECO:0000256" key="7">
    <source>
        <dbReference type="SAM" id="Phobius"/>
    </source>
</evidence>
<evidence type="ECO:0000256" key="5">
    <source>
        <dbReference type="ARBA" id="ARBA00022777"/>
    </source>
</evidence>
<keyword evidence="7" id="KW-0812">Transmembrane</keyword>
<gene>
    <name evidence="9" type="ORF">BH720_08065</name>
</gene>
<dbReference type="FunFam" id="3.30.565.10:FF:000006">
    <property type="entry name" value="Sensor histidine kinase WalK"/>
    <property type="match status" value="1"/>
</dbReference>
<keyword evidence="7" id="KW-1133">Transmembrane helix</keyword>
<dbReference type="SUPFAM" id="SSF55874">
    <property type="entry name" value="ATPase domain of HSP90 chaperone/DNA topoisomerase II/histidine kinase"/>
    <property type="match status" value="1"/>
</dbReference>
<evidence type="ECO:0000313" key="9">
    <source>
        <dbReference type="EMBL" id="OEJ75722.1"/>
    </source>
</evidence>
<organism evidence="9">
    <name type="scientific">Desertifilum tharense IPPAS B-1220</name>
    <dbReference type="NCBI Taxonomy" id="1781255"/>
    <lineage>
        <taxon>Bacteria</taxon>
        <taxon>Bacillati</taxon>
        <taxon>Cyanobacteriota</taxon>
        <taxon>Cyanophyceae</taxon>
        <taxon>Desertifilales</taxon>
        <taxon>Desertifilaceae</taxon>
        <taxon>Desertifilum</taxon>
    </lineage>
</organism>
<dbReference type="Pfam" id="PF02518">
    <property type="entry name" value="HATPase_c"/>
    <property type="match status" value="1"/>
</dbReference>
<evidence type="ECO:0000256" key="6">
    <source>
        <dbReference type="ARBA" id="ARBA00023012"/>
    </source>
</evidence>
<comment type="catalytic activity">
    <reaction evidence="1">
        <text>ATP + protein L-histidine = ADP + protein N-phospho-L-histidine.</text>
        <dbReference type="EC" id="2.7.13.3"/>
    </reaction>
</comment>
<dbReference type="Pfam" id="PF00512">
    <property type="entry name" value="HisKA"/>
    <property type="match status" value="1"/>
</dbReference>
<feature type="transmembrane region" description="Helical" evidence="7">
    <location>
        <begin position="12"/>
        <end position="31"/>
    </location>
</feature>
<dbReference type="AlphaFoldDB" id="A0A1E5QM03"/>
<keyword evidence="3" id="KW-0597">Phosphoprotein</keyword>
<dbReference type="CDD" id="cd00082">
    <property type="entry name" value="HisKA"/>
    <property type="match status" value="1"/>
</dbReference>
<keyword evidence="6" id="KW-0902">Two-component regulatory system</keyword>
<protein>
    <recommendedName>
        <fullName evidence="2">histidine kinase</fullName>
        <ecNumber evidence="2">2.7.13.3</ecNumber>
    </recommendedName>
</protein>
<keyword evidence="4" id="KW-0808">Transferase</keyword>
<dbReference type="OrthoDB" id="9813151at2"/>
<dbReference type="InterPro" id="IPR003594">
    <property type="entry name" value="HATPase_dom"/>
</dbReference>
<dbReference type="PANTHER" id="PTHR43711:SF1">
    <property type="entry name" value="HISTIDINE KINASE 1"/>
    <property type="match status" value="1"/>
</dbReference>
<dbReference type="InterPro" id="IPR050736">
    <property type="entry name" value="Sensor_HK_Regulatory"/>
</dbReference>
<name>A0A1E5QM03_9CYAN</name>
<dbReference type="EC" id="2.7.13.3" evidence="2"/>
<dbReference type="PANTHER" id="PTHR43711">
    <property type="entry name" value="TWO-COMPONENT HISTIDINE KINASE"/>
    <property type="match status" value="1"/>
</dbReference>
<dbReference type="InterPro" id="IPR036097">
    <property type="entry name" value="HisK_dim/P_sf"/>
</dbReference>
<dbReference type="RefSeq" id="WP_069966669.1">
    <property type="nucleotide sequence ID" value="NZ_CM124774.1"/>
</dbReference>
<evidence type="ECO:0000256" key="1">
    <source>
        <dbReference type="ARBA" id="ARBA00000085"/>
    </source>
</evidence>
<dbReference type="SMART" id="SM00388">
    <property type="entry name" value="HisKA"/>
    <property type="match status" value="1"/>
</dbReference>
<evidence type="ECO:0000259" key="8">
    <source>
        <dbReference type="PROSITE" id="PS50109"/>
    </source>
</evidence>
<evidence type="ECO:0000256" key="4">
    <source>
        <dbReference type="ARBA" id="ARBA00022679"/>
    </source>
</evidence>
<dbReference type="Gene3D" id="3.30.565.10">
    <property type="entry name" value="Histidine kinase-like ATPase, C-terminal domain"/>
    <property type="match status" value="1"/>
</dbReference>
<dbReference type="InterPro" id="IPR003661">
    <property type="entry name" value="HisK_dim/P_dom"/>
</dbReference>
<dbReference type="PRINTS" id="PR00344">
    <property type="entry name" value="BCTRLSENSOR"/>
</dbReference>
<keyword evidence="7" id="KW-0472">Membrane</keyword>
<accession>A0A1E5QM03</accession>
<feature type="domain" description="Histidine kinase" evidence="8">
    <location>
        <begin position="204"/>
        <end position="419"/>
    </location>
</feature>
<dbReference type="SMART" id="SM00387">
    <property type="entry name" value="HATPase_c"/>
    <property type="match status" value="1"/>
</dbReference>